<protein>
    <recommendedName>
        <fullName evidence="4">BTB domain-containing protein</fullName>
    </recommendedName>
</protein>
<keyword evidence="1" id="KW-0677">Repeat</keyword>
<dbReference type="PANTHER" id="PTHR22870">
    <property type="entry name" value="REGULATOR OF CHROMOSOME CONDENSATION"/>
    <property type="match status" value="1"/>
</dbReference>
<dbReference type="Gene3D" id="3.30.710.10">
    <property type="entry name" value="Potassium Channel Kv1.1, Chain A"/>
    <property type="match status" value="2"/>
</dbReference>
<evidence type="ECO:0000256" key="3">
    <source>
        <dbReference type="SAM" id="MobiDB-lite"/>
    </source>
</evidence>
<name>A0A7R9YAY1_9STRA</name>
<feature type="repeat" description="RCC1" evidence="2">
    <location>
        <begin position="59"/>
        <end position="119"/>
    </location>
</feature>
<dbReference type="Pfam" id="PF00651">
    <property type="entry name" value="BTB"/>
    <property type="match status" value="1"/>
</dbReference>
<evidence type="ECO:0000256" key="2">
    <source>
        <dbReference type="PROSITE-ProRule" id="PRU00235"/>
    </source>
</evidence>
<feature type="repeat" description="RCC1" evidence="2">
    <location>
        <begin position="452"/>
        <end position="507"/>
    </location>
</feature>
<dbReference type="InterPro" id="IPR000210">
    <property type="entry name" value="BTB/POZ_dom"/>
</dbReference>
<evidence type="ECO:0000259" key="4">
    <source>
        <dbReference type="PROSITE" id="PS50097"/>
    </source>
</evidence>
<dbReference type="InterPro" id="IPR058923">
    <property type="entry name" value="RCC1-like_dom"/>
</dbReference>
<reference evidence="5" key="1">
    <citation type="submission" date="2021-01" db="EMBL/GenBank/DDBJ databases">
        <authorList>
            <person name="Corre E."/>
            <person name="Pelletier E."/>
            <person name="Niang G."/>
            <person name="Scheremetjew M."/>
            <person name="Finn R."/>
            <person name="Kale V."/>
            <person name="Holt S."/>
            <person name="Cochrane G."/>
            <person name="Meng A."/>
            <person name="Brown T."/>
            <person name="Cohen L."/>
        </authorList>
    </citation>
    <scope>NUCLEOTIDE SEQUENCE</scope>
    <source>
        <strain evidence="5">CCMP2078</strain>
    </source>
</reference>
<dbReference type="Pfam" id="PF25390">
    <property type="entry name" value="WD40_RLD"/>
    <property type="match status" value="1"/>
</dbReference>
<dbReference type="InterPro" id="IPR011333">
    <property type="entry name" value="SKP1/BTB/POZ_sf"/>
</dbReference>
<dbReference type="PRINTS" id="PR00633">
    <property type="entry name" value="RCCNDNSATION"/>
</dbReference>
<dbReference type="InterPro" id="IPR000408">
    <property type="entry name" value="Reg_chr_condens"/>
</dbReference>
<dbReference type="Gene3D" id="2.130.10.30">
    <property type="entry name" value="Regulator of chromosome condensation 1/beta-lactamase-inhibitor protein II"/>
    <property type="match status" value="2"/>
</dbReference>
<dbReference type="Pfam" id="PF00415">
    <property type="entry name" value="RCC1"/>
    <property type="match status" value="2"/>
</dbReference>
<feature type="domain" description="BTB" evidence="4">
    <location>
        <begin position="543"/>
        <end position="651"/>
    </location>
</feature>
<feature type="repeat" description="RCC1" evidence="2">
    <location>
        <begin position="1"/>
        <end position="58"/>
    </location>
</feature>
<feature type="repeat" description="RCC1" evidence="2">
    <location>
        <begin position="390"/>
        <end position="451"/>
    </location>
</feature>
<dbReference type="PROSITE" id="PS50097">
    <property type="entry name" value="BTB"/>
    <property type="match status" value="2"/>
</dbReference>
<dbReference type="EMBL" id="HBEA01005882">
    <property type="protein sequence ID" value="CAD8255022.1"/>
    <property type="molecule type" value="Transcribed_RNA"/>
</dbReference>
<evidence type="ECO:0000313" key="5">
    <source>
        <dbReference type="EMBL" id="CAD8255022.1"/>
    </source>
</evidence>
<dbReference type="CDD" id="cd18186">
    <property type="entry name" value="BTB_POZ_ZBTB_KLHL-like"/>
    <property type="match status" value="1"/>
</dbReference>
<gene>
    <name evidence="5" type="ORF">PPYR1160_LOCUS4514</name>
</gene>
<proteinExistence type="predicted"/>
<organism evidence="5">
    <name type="scientific">Pinguiococcus pyrenoidosus</name>
    <dbReference type="NCBI Taxonomy" id="172671"/>
    <lineage>
        <taxon>Eukaryota</taxon>
        <taxon>Sar</taxon>
        <taxon>Stramenopiles</taxon>
        <taxon>Ochrophyta</taxon>
        <taxon>Pinguiophyceae</taxon>
        <taxon>Pinguiochrysidales</taxon>
        <taxon>Pinguiochrysidaceae</taxon>
        <taxon>Pinguiococcus</taxon>
    </lineage>
</organism>
<dbReference type="PANTHER" id="PTHR22870:SF408">
    <property type="entry name" value="OS09G0560450 PROTEIN"/>
    <property type="match status" value="1"/>
</dbReference>
<dbReference type="PROSITE" id="PS00626">
    <property type="entry name" value="RCC1_2"/>
    <property type="match status" value="2"/>
</dbReference>
<feature type="repeat" description="RCC1" evidence="2">
    <location>
        <begin position="274"/>
        <end position="325"/>
    </location>
</feature>
<accession>A0A7R9YAY1</accession>
<dbReference type="SUPFAM" id="SSF50985">
    <property type="entry name" value="RCC1/BLIP-II"/>
    <property type="match status" value="2"/>
</dbReference>
<dbReference type="InterPro" id="IPR009091">
    <property type="entry name" value="RCC1/BLIP-II"/>
</dbReference>
<dbReference type="SMART" id="SM00225">
    <property type="entry name" value="BTB"/>
    <property type="match status" value="2"/>
</dbReference>
<feature type="region of interest" description="Disordered" evidence="3">
    <location>
        <begin position="135"/>
        <end position="162"/>
    </location>
</feature>
<feature type="repeat" description="RCC1" evidence="2">
    <location>
        <begin position="335"/>
        <end position="389"/>
    </location>
</feature>
<feature type="domain" description="BTB" evidence="4">
    <location>
        <begin position="776"/>
        <end position="836"/>
    </location>
</feature>
<dbReference type="PROSITE" id="PS50012">
    <property type="entry name" value="RCC1_3"/>
    <property type="match status" value="6"/>
</dbReference>
<evidence type="ECO:0000256" key="1">
    <source>
        <dbReference type="ARBA" id="ARBA00022737"/>
    </source>
</evidence>
<dbReference type="SUPFAM" id="SSF54695">
    <property type="entry name" value="POZ domain"/>
    <property type="match status" value="2"/>
</dbReference>
<sequence length="937" mass="101338">MSIYTWGSDRYGQLGLGRAQQLEDKTCLMNSPTRVSAMEAVVTQAAGGEGHSIFCTEFGDVYTVGRDKEGCVGASAADDEEASTRRLCATSPRVVASLEEEAIVSVAAGAHTSMALSASGRLYVWGLVHKDVGREEPRRGVRSGRRGSNQEDAGTEGQDGTAATTAAAGALTGMAAARARLRHDEVLSRVVQKSTEAWLKAEDDFSNELEELADEGYQAYTEMRGDQQEYEGMLRMRTTRAPSFRPVVVESLLGTKIVRVSAGYGHIMALSDSGRLFGAGYNDRGQLGLGHRINTAKFQQVRTFADRRVLQVVCGQQHTIARVESSTGAKESTLSEVFVWGNGVLGQLGLGRRGISKGRLVPHRLATLDDQNVIDIAAGANHSLALSDTGDVFFWGHTEYGQSGRTKSSAGDYEVGGHLKFYIPGKVEGFGSSHIKKIACGSTFSLALSESGHVYSFGWNESGVLGMGTSGRTALSPSRIPFLGPPHTPPCVDISCGHVHAFAVTDVRSAHLPMLRPLLGQPSGDVALVVKDGRNRALKSFLNDVKSKTGGAEPRKAEPVEEIFFAHSFILASRCEFFRDLILHARDAGSYLADADGKGVSVLDSAGGATTDAEEDCPKKILLELEEREWSKATVRAMLIYLYTEELICPPHRYHALRALAVRLGLEHLVYILSEADRSLDALAWRPIDQPEKESDPVESTFVRDLVKNVEVPSGADPTNLPGVPADVAFCIGVPELDFYLDSKAQADEPEVIEHLRTLLDVAKDEVDGDGRIVMYQAHKAVLRRIPYFHALMTGDFLESAENTSSDTFNVDVGSLLEDGLSISALRRFLSFVYSGSRAQVPDEDPNATMALAVVAGRFGAPSLVRLCEQQLLAFVGDDEENAAVVLEFASRYGLPRLQRLARKVLSDVDDDEEVSAHLALDAAREEGEGAVEEKKS</sequence>
<dbReference type="AlphaFoldDB" id="A0A7R9YAY1"/>
<dbReference type="InterPro" id="IPR051210">
    <property type="entry name" value="Ub_ligase/GEF_domain"/>
</dbReference>